<dbReference type="EMBL" id="FNCJ01000018">
    <property type="protein sequence ID" value="SDI20241.1"/>
    <property type="molecule type" value="Genomic_DNA"/>
</dbReference>
<proteinExistence type="predicted"/>
<organism evidence="1 2">
    <name type="scientific">Paraburkholderia phenazinium</name>
    <dbReference type="NCBI Taxonomy" id="60549"/>
    <lineage>
        <taxon>Bacteria</taxon>
        <taxon>Pseudomonadati</taxon>
        <taxon>Pseudomonadota</taxon>
        <taxon>Betaproteobacteria</taxon>
        <taxon>Burkholderiales</taxon>
        <taxon>Burkholderiaceae</taxon>
        <taxon>Paraburkholderia</taxon>
    </lineage>
</organism>
<dbReference type="Gene3D" id="3.60.15.10">
    <property type="entry name" value="Ribonuclease Z/Hydroxyacylglutathione hydrolase-like"/>
    <property type="match status" value="1"/>
</dbReference>
<name>A0A1G8IN75_9BURK</name>
<gene>
    <name evidence="1" type="ORF">SAMN05216466_118172</name>
</gene>
<sequence length="177" mass="19282">MRRRLESLLKPSSVLIVLTGDEVRIRLEVPGEPSLYLSGDTVLTSTVSEFVARHRPQICVVPAGGARFDMGSDIIMGIDEVIELTRLSIGTVVANHLETLSHCPVTRAALALAARNAGVESRLHIPLDGEVLHLPLTRLHDLEGLADKRHGLVDRAAYPLTFAQEEFPMSLAPPGKR</sequence>
<dbReference type="Proteomes" id="UP000199706">
    <property type="component" value="Unassembled WGS sequence"/>
</dbReference>
<accession>A0A1G8IN75</accession>
<evidence type="ECO:0008006" key="3">
    <source>
        <dbReference type="Google" id="ProtNLM"/>
    </source>
</evidence>
<evidence type="ECO:0000313" key="2">
    <source>
        <dbReference type="Proteomes" id="UP000199706"/>
    </source>
</evidence>
<reference evidence="1 2" key="1">
    <citation type="submission" date="2016-10" db="EMBL/GenBank/DDBJ databases">
        <authorList>
            <person name="de Groot N.N."/>
        </authorList>
    </citation>
    <scope>NUCLEOTIDE SEQUENCE [LARGE SCALE GENOMIC DNA]</scope>
    <source>
        <strain evidence="1 2">LMG 2247</strain>
    </source>
</reference>
<dbReference type="InterPro" id="IPR036866">
    <property type="entry name" value="RibonucZ/Hydroxyglut_hydro"/>
</dbReference>
<dbReference type="AlphaFoldDB" id="A0A1G8IN75"/>
<evidence type="ECO:0000313" key="1">
    <source>
        <dbReference type="EMBL" id="SDI20241.1"/>
    </source>
</evidence>
<protein>
    <recommendedName>
        <fullName evidence="3">Beta-lactamase superfamily domain-containing protein</fullName>
    </recommendedName>
</protein>